<comment type="similarity">
    <text evidence="2 6 7">Belongs to the NDK family.</text>
</comment>
<dbReference type="Pfam" id="PF00334">
    <property type="entry name" value="NDK"/>
    <property type="match status" value="1"/>
</dbReference>
<dbReference type="GO" id="GO:0006183">
    <property type="term" value="P:GTP biosynthetic process"/>
    <property type="evidence" value="ECO:0007669"/>
    <property type="project" value="InterPro"/>
</dbReference>
<feature type="binding site" evidence="13">
    <location>
        <position position="133"/>
    </location>
    <ligand>
        <name>CDP</name>
        <dbReference type="ChEBI" id="CHEBI:58069"/>
    </ligand>
</feature>
<dbReference type="PDB" id="9PG0">
    <property type="method" value="X-ray"/>
    <property type="resolution" value="1.45 A"/>
    <property type="chains" value="A/B/C=26-173"/>
</dbReference>
<feature type="binding site" evidence="15 17">
    <location>
        <position position="136"/>
    </location>
    <ligand>
        <name>ADP</name>
        <dbReference type="ChEBI" id="CHEBI:456216"/>
    </ligand>
</feature>
<evidence type="ECO:0007829" key="20">
    <source>
        <dbReference type="PDB" id="9PG0"/>
    </source>
</evidence>
<feature type="binding site" evidence="6 19">
    <location>
        <position position="109"/>
    </location>
    <ligand>
        <name>ATP</name>
        <dbReference type="ChEBI" id="CHEBI:30616"/>
    </ligand>
</feature>
<dbReference type="PDB" id="9OB9">
    <property type="method" value="X-ray"/>
    <property type="resolution" value="1.60 A"/>
    <property type="chains" value="A/B/C=26-173"/>
</dbReference>
<evidence type="ECO:0000256" key="5">
    <source>
        <dbReference type="ARBA" id="ARBA00022777"/>
    </source>
</evidence>
<feature type="binding site" evidence="14">
    <location>
        <position position="115"/>
    </location>
    <ligand>
        <name>GDP</name>
        <dbReference type="ChEBI" id="CHEBI:58189"/>
    </ligand>
</feature>
<feature type="binding site" evidence="14">
    <location>
        <position position="136"/>
    </location>
    <ligand>
        <name>GDP</name>
        <dbReference type="ChEBI" id="CHEBI:58189"/>
    </ligand>
</feature>
<evidence type="ECO:0007829" key="12">
    <source>
        <dbReference type="PDB" id="9OAI"/>
    </source>
</evidence>
<reference evidence="9 10" key="1">
    <citation type="journal article" date="2004" name="Science">
        <title>Complete genome sequence of the apicomplexan, Cryptosporidium parvum.</title>
        <authorList>
            <person name="Abrahamsen M.S."/>
            <person name="Templeton T.J."/>
            <person name="Enomoto S."/>
            <person name="Abrahante J.E."/>
            <person name="Zhu G."/>
            <person name="Lancto C.A."/>
            <person name="Deng M."/>
            <person name="Liu C."/>
            <person name="Widmer G."/>
            <person name="Tzipori S."/>
            <person name="Buck G.A."/>
            <person name="Xu P."/>
            <person name="Bankier A.T."/>
            <person name="Dear P.H."/>
            <person name="Konfortov B.A."/>
            <person name="Spriggs H.F."/>
            <person name="Iyer L."/>
            <person name="Anantharaman V."/>
            <person name="Aravind L."/>
            <person name="Kapur V."/>
        </authorList>
    </citation>
    <scope>NUCLEOTIDE SEQUENCE [LARGE SCALE GENOMIC DNA]</scope>
    <source>
        <strain evidence="10">Iowa II</strain>
    </source>
</reference>
<feature type="binding site" evidence="13">
    <location>
        <position position="77"/>
    </location>
    <ligand>
        <name>CDP</name>
        <dbReference type="ChEBI" id="CHEBI:58069"/>
    </ligand>
</feature>
<feature type="binding site" evidence="6 19">
    <location>
        <position position="82"/>
    </location>
    <ligand>
        <name>ATP</name>
        <dbReference type="ChEBI" id="CHEBI:30616"/>
    </ligand>
</feature>
<feature type="binding site" evidence="14">
    <location>
        <position position="77"/>
    </location>
    <ligand>
        <name>GDP</name>
        <dbReference type="ChEBI" id="CHEBI:58189"/>
    </ligand>
</feature>
<evidence type="ECO:0000256" key="6">
    <source>
        <dbReference type="PROSITE-ProRule" id="PRU00706"/>
    </source>
</evidence>
<feature type="binding site" evidence="20">
    <location>
        <position position="139"/>
    </location>
    <ligand>
        <name>AMP</name>
        <dbReference type="ChEBI" id="CHEBI:456215"/>
    </ligand>
</feature>
<evidence type="ECO:0000313" key="10">
    <source>
        <dbReference type="Proteomes" id="UP000006726"/>
    </source>
</evidence>
<feature type="binding site" evidence="15">
    <location>
        <position position="77"/>
    </location>
    <ligand>
        <name>CTP</name>
        <dbReference type="ChEBI" id="CHEBI:37563"/>
        <label>1</label>
    </ligand>
</feature>
<dbReference type="PDB" id="9O9R">
    <property type="method" value="X-ray"/>
    <property type="resolution" value="1.31 A"/>
    <property type="chains" value="A/B/C=26-173"/>
</dbReference>
<dbReference type="AlphaFoldDB" id="Q5CR64"/>
<feature type="binding site" evidence="20">
    <location>
        <position position="34"/>
    </location>
    <ligand>
        <name>AMP</name>
        <dbReference type="ChEBI" id="CHEBI:456215"/>
    </ligand>
</feature>
<feature type="binding site" evidence="13">
    <location>
        <position position="126"/>
    </location>
    <ligand>
        <name>CDP</name>
        <dbReference type="ChEBI" id="CHEBI:58069"/>
    </ligand>
</feature>
<dbReference type="GO" id="GO:0004550">
    <property type="term" value="F:nucleoside diphosphate kinase activity"/>
    <property type="evidence" value="ECO:0007669"/>
    <property type="project" value="UniProtKB-EC"/>
</dbReference>
<feature type="binding site" evidence="12">
    <location>
        <position position="34"/>
    </location>
    <ligand>
        <name>dTMP</name>
        <dbReference type="ChEBI" id="CHEBI:63528"/>
    </ligand>
</feature>
<feature type="binding site" evidence="20">
    <location>
        <position position="74"/>
    </location>
    <ligand>
        <name>AMP</name>
        <dbReference type="ChEBI" id="CHEBI:456215"/>
    </ligand>
</feature>
<dbReference type="GO" id="GO:0000166">
    <property type="term" value="F:nucleotide binding"/>
    <property type="evidence" value="ECO:0007669"/>
    <property type="project" value="UniProtKB-KW"/>
</dbReference>
<dbReference type="GO" id="GO:0046872">
    <property type="term" value="F:metal ion binding"/>
    <property type="evidence" value="ECO:0007669"/>
    <property type="project" value="UniProtKB-KW"/>
</dbReference>
<feature type="binding site" evidence="14">
    <location>
        <position position="82"/>
    </location>
    <ligand>
        <name>GDP</name>
        <dbReference type="ChEBI" id="CHEBI:58189"/>
    </ligand>
</feature>
<dbReference type="CDD" id="cd04413">
    <property type="entry name" value="NDPk_I"/>
    <property type="match status" value="1"/>
</dbReference>
<keyword evidence="4" id="KW-0808">Transferase</keyword>
<feature type="binding site" evidence="13">
    <location>
        <position position="82"/>
    </location>
    <ligand>
        <name>CDP</name>
        <dbReference type="ChEBI" id="CHEBI:58069"/>
    </ligand>
</feature>
<feature type="binding site" evidence="12">
    <location>
        <position position="73"/>
    </location>
    <ligand>
        <name>dTMP</name>
        <dbReference type="ChEBI" id="CHEBI:63528"/>
    </ligand>
</feature>
<feature type="binding site" evidence="15">
    <location>
        <position position="136"/>
    </location>
    <ligand>
        <name>CTP</name>
        <dbReference type="ChEBI" id="CHEBI:37563"/>
        <label>1</label>
    </ligand>
</feature>
<dbReference type="FunCoup" id="Q5CR64">
    <property type="interactions" value="245"/>
</dbReference>
<dbReference type="GO" id="GO:0006241">
    <property type="term" value="P:CTP biosynthetic process"/>
    <property type="evidence" value="ECO:0007669"/>
    <property type="project" value="InterPro"/>
</dbReference>
<dbReference type="InterPro" id="IPR036850">
    <property type="entry name" value="NDK-like_dom_sf"/>
</dbReference>
<evidence type="ECO:0007829" key="15">
    <source>
        <dbReference type="PDB" id="9OB9"/>
    </source>
</evidence>
<evidence type="ECO:0007829" key="19">
    <source>
        <dbReference type="PDB" id="9PFY"/>
    </source>
</evidence>
<sequence>SKISIYKQSFSFPRVSTAPVIKNMQVEQTYLMIKPDGIQRQVVGEIISRFEKRGYRIAAMKLTIATPAILEEHYAEHKGKPFLPGLIEKMTGPVLCMVFEGVDVIAQARKMMGSTRPGEAAPGTIRADFCQQAGRNLIHGSDSAESAKREISLWFKPEEIQSYKLALSDYIFE</sequence>
<feature type="binding site" evidence="20">
    <location>
        <position position="82"/>
    </location>
    <ligand>
        <name>AMP</name>
        <dbReference type="ChEBI" id="CHEBI:456215"/>
    </ligand>
</feature>
<keyword evidence="5 9" id="KW-0418">Kinase</keyword>
<evidence type="ECO:0000256" key="7">
    <source>
        <dbReference type="RuleBase" id="RU004011"/>
    </source>
</evidence>
<feature type="binding site" evidence="12">
    <location>
        <position position="77"/>
    </location>
    <ligand>
        <name>dTMP</name>
        <dbReference type="ChEBI" id="CHEBI:63528"/>
    </ligand>
</feature>
<dbReference type="PDB" id="9OBC">
    <property type="method" value="X-ray"/>
    <property type="resolution" value="1.62 A"/>
    <property type="chains" value="A/B/C=26-173"/>
</dbReference>
<dbReference type="PROSITE" id="PS51374">
    <property type="entry name" value="NDPK_LIKE"/>
    <property type="match status" value="1"/>
</dbReference>
<feature type="binding site" evidence="15">
    <location>
        <position position="34"/>
    </location>
    <ligand>
        <name>CTP</name>
        <dbReference type="ChEBI" id="CHEBI:37563"/>
        <label>1</label>
    </ligand>
</feature>
<reference evidence="14" key="4">
    <citation type="submission" date="2025-04" db="PDB data bank">
        <title>Crystal structure of nucleoside-diphosphate kinase Cryptosporidium parvum in complex with guanosine-5'-diphosphate and AMP-PNP.</title>
        <authorList>
            <person name="Liu L."/>
            <person name="Lovell S."/>
            <person name="Battaile K.P."/>
        </authorList>
    </citation>
    <scope>X-RAY CRYSTALLOGRAPHY (1.63 ANGSTROMS) OF 26-173 IN COMPLEX WITH GDP</scope>
</reference>
<evidence type="ECO:0000259" key="8">
    <source>
        <dbReference type="SMART" id="SM00562"/>
    </source>
</evidence>
<evidence type="ECO:0007829" key="13">
    <source>
        <dbReference type="PDB" id="9OAK"/>
    </source>
</evidence>
<dbReference type="EMBL" id="AAEE01000008">
    <property type="protein sequence ID" value="EAK87947.1"/>
    <property type="molecule type" value="Genomic_DNA"/>
</dbReference>
<feature type="binding site" evidence="13 19">
    <location>
        <position position="139"/>
    </location>
    <ligand>
        <name>Mg(2+)</name>
        <dbReference type="ChEBI" id="CHEBI:18420"/>
    </ligand>
</feature>
<dbReference type="GO" id="GO:0006228">
    <property type="term" value="P:UTP biosynthetic process"/>
    <property type="evidence" value="ECO:0007669"/>
    <property type="project" value="InterPro"/>
</dbReference>
<feature type="binding site" evidence="13">
    <location>
        <position position="139"/>
    </location>
    <ligand>
        <name>CTP</name>
        <dbReference type="ChEBI" id="CHEBI:37563"/>
        <label>2</label>
        <note>covalent</note>
    </ligand>
</feature>
<dbReference type="PRINTS" id="PR01243">
    <property type="entry name" value="NUCDPKINASE"/>
</dbReference>
<feature type="binding site" evidence="15 17">
    <location>
        <position position="109"/>
    </location>
    <ligand>
        <name>ADP</name>
        <dbReference type="ChEBI" id="CHEBI:456216"/>
    </ligand>
</feature>
<dbReference type="RefSeq" id="XP_625788.1">
    <property type="nucleotide sequence ID" value="XM_625788.1"/>
</dbReference>
<feature type="binding site" evidence="15 17">
    <location>
        <position position="133"/>
    </location>
    <ligand>
        <name>ADP</name>
        <dbReference type="ChEBI" id="CHEBI:456216"/>
    </ligand>
</feature>
<feature type="binding site" evidence="14">
    <location>
        <position position="34"/>
    </location>
    <ligand>
        <name>GDP</name>
        <dbReference type="ChEBI" id="CHEBI:58189"/>
    </ligand>
</feature>
<evidence type="ECO:0007829" key="14">
    <source>
        <dbReference type="PDB" id="9OAN"/>
    </source>
</evidence>
<feature type="binding site" evidence="13">
    <location>
        <position position="126"/>
    </location>
    <ligand>
        <name>CTP</name>
        <dbReference type="ChEBI" id="CHEBI:37563"/>
        <label>2</label>
    </ligand>
</feature>
<evidence type="ECO:0007829" key="18">
    <source>
        <dbReference type="PDB" id="9OD6"/>
    </source>
</evidence>
<reference evidence="16" key="7">
    <citation type="submission" date="2025-04" db="PDB data bank">
        <title>Crystal structure of nucleoside-diphosphate kinase from Cryptosporidium parvum containing phosphorylated active site histidine.</title>
        <authorList>
            <person name="Liu L."/>
            <person name="Lovell S."/>
            <person name="Battaile K.P."/>
        </authorList>
    </citation>
    <scope>X-RAY CRYSTALLOGRAPHY (1.58 ANGSTROMS) OF 26-173</scope>
</reference>
<feature type="non-terminal residue" evidence="9">
    <location>
        <position position="1"/>
    </location>
</feature>
<dbReference type="STRING" id="353152.Q5CR64"/>
<reference evidence="19" key="11">
    <citation type="submission" date="2025-07" db="PDB data bank">
        <title>Crystal structure of nucleoside-diphosphate kinase Cryptosporidium parvum in complex with ATP.</title>
        <authorList>
            <person name="Liu L."/>
            <person name="Lovell S."/>
            <person name="Battaile K.P."/>
        </authorList>
    </citation>
    <scope>X-RAY CRYSTALLOGRAPHY (1.42 ANGSTROMS) OF 26-173 IN COMPLEX WITH ATP AND MG(2+)</scope>
</reference>
<feature type="binding site" evidence="15">
    <location>
        <position position="115"/>
    </location>
    <ligand>
        <name>CTP</name>
        <dbReference type="ChEBI" id="CHEBI:37563"/>
        <label>1</label>
    </ligand>
</feature>
<feature type="binding site" evidence="15 17">
    <location>
        <position position="115"/>
    </location>
    <ligand>
        <name>ADP</name>
        <dbReference type="ChEBI" id="CHEBI:456216"/>
    </ligand>
</feature>
<dbReference type="PDB" id="9OAK">
    <property type="method" value="X-ray"/>
    <property type="resolution" value="1.61 A"/>
    <property type="chains" value="A/B/C=26-173"/>
</dbReference>
<feature type="binding site" evidence="6 19">
    <location>
        <position position="115"/>
    </location>
    <ligand>
        <name>ATP</name>
        <dbReference type="ChEBI" id="CHEBI:30616"/>
    </ligand>
</feature>
<keyword evidence="13 17" id="KW-0479">Metal-binding</keyword>
<feature type="binding site" evidence="13">
    <location>
        <position position="115"/>
    </location>
    <ligand>
        <name>CDP</name>
        <dbReference type="ChEBI" id="CHEBI:58069"/>
    </ligand>
</feature>
<evidence type="ECO:0000256" key="3">
    <source>
        <dbReference type="ARBA" id="ARBA00012966"/>
    </source>
</evidence>
<dbReference type="InterPro" id="IPR034907">
    <property type="entry name" value="NDK-like_dom"/>
</dbReference>
<feature type="binding site" evidence="13">
    <location>
        <position position="136"/>
    </location>
    <ligand>
        <name>CDP</name>
        <dbReference type="ChEBI" id="CHEBI:58069"/>
    </ligand>
</feature>
<reference evidence="15" key="2">
    <citation type="submission" date="2025-04" db="PDB data bank">
        <title>Crystal structure of nucleoside-diphosphate kinase Cryptosporidium parvum in complex with ADP and CTP.</title>
        <authorList>
            <person name="Liu L."/>
            <person name="Lovell S."/>
            <person name="Battaile K.P."/>
        </authorList>
    </citation>
    <scope>X-RAY CRYSTALLOGRAPHY (1.60 ANGSTROMS) OF 26-173 IN COMPLEX WITH ADP AND CTP</scope>
</reference>
<accession>Q5CR64</accession>
<dbReference type="PDB" id="9PFY">
    <property type="method" value="X-ray"/>
    <property type="resolution" value="1.42 A"/>
    <property type="chains" value="A/B/C=26-173"/>
</dbReference>
<feature type="binding site" evidence="19">
    <location>
        <position position="173"/>
    </location>
    <ligand>
        <name>ATP</name>
        <dbReference type="ChEBI" id="CHEBI:30616"/>
    </ligand>
</feature>
<dbReference type="InterPro" id="IPR001564">
    <property type="entry name" value="Nucleoside_diP_kinase"/>
</dbReference>
<feature type="binding site" evidence="13">
    <location>
        <position position="77"/>
    </location>
    <ligand>
        <name>CTP</name>
        <dbReference type="ChEBI" id="CHEBI:37563"/>
        <label>2</label>
    </ligand>
</feature>
<feature type="binding site" evidence="15">
    <location>
        <position position="109"/>
    </location>
    <ligand>
        <name>CTP</name>
        <dbReference type="ChEBI" id="CHEBI:37563"/>
        <label>1</label>
    </ligand>
</feature>
<feature type="binding site" evidence="19">
    <location>
        <position position="133"/>
    </location>
    <ligand>
        <name>ATP</name>
        <dbReference type="ChEBI" id="CHEBI:30616"/>
    </ligand>
</feature>
<keyword evidence="13 15" id="KW-0547">Nucleotide-binding</keyword>
<reference evidence="17" key="8">
    <citation type="submission" date="2025-04" db="PDB data bank">
        <title>Crystal structure of nucleoside-diphosphate kinase from Cryptosporidium parvum in complex with ADP.</title>
        <authorList>
            <person name="Liu L."/>
            <person name="Lovell S."/>
            <person name="Battaile K.P."/>
        </authorList>
    </citation>
    <scope>X-RAY CRYSTALLOGRAPHY (1.62 ANGSTROMS) OF 26-173 IN COMPLEX WITH ADP</scope>
</reference>
<dbReference type="PDB" id="9OD6">
    <property type="method" value="X-ray"/>
    <property type="resolution" value="1.45 A"/>
    <property type="chains" value="A/B/C=26-173"/>
</dbReference>
<dbReference type="SMR" id="Q5CR64"/>
<feature type="binding site" evidence="15 17">
    <location>
        <position position="77"/>
    </location>
    <ligand>
        <name>ADP</name>
        <dbReference type="ChEBI" id="CHEBI:456216"/>
    </ligand>
</feature>
<reference evidence="12" key="5">
    <citation type="submission" date="2025-04" db="PDB data bank">
        <title>Crystal structure of nucleoside-diphosphate kinase Cryptosporidium parvum in complex with thymidine-5'-phosphate.</title>
        <authorList>
            <person name="Liu L."/>
            <person name="Lovell S."/>
            <person name="Battaile K.P."/>
        </authorList>
    </citation>
    <scope>X-RAY CRYSTALLOGRAPHY (1.51 ANGSTROMS) OF 26-173 IN COMPLEX WITH DTMP</scope>
</reference>
<feature type="binding site" evidence="19">
    <location>
        <position position="140"/>
    </location>
    <ligand>
        <name>ATP</name>
        <dbReference type="ChEBI" id="CHEBI:30616"/>
    </ligand>
</feature>
<feature type="binding site" evidence="14">
    <location>
        <position position="109"/>
    </location>
    <ligand>
        <name>GDP</name>
        <dbReference type="ChEBI" id="CHEBI:58189"/>
    </ligand>
</feature>
<dbReference type="PANTHER" id="PTHR11349">
    <property type="entry name" value="NUCLEOSIDE DIPHOSPHATE KINASE"/>
    <property type="match status" value="1"/>
</dbReference>
<feature type="binding site" evidence="13">
    <location>
        <position position="115"/>
    </location>
    <ligand>
        <name>CTP</name>
        <dbReference type="ChEBI" id="CHEBI:37563"/>
        <label>2</label>
    </ligand>
</feature>
<feature type="binding site" evidence="6 19">
    <location>
        <position position="126"/>
    </location>
    <ligand>
        <name>ATP</name>
        <dbReference type="ChEBI" id="CHEBI:30616"/>
    </ligand>
</feature>
<protein>
    <recommendedName>
        <fullName evidence="3">nucleoside-diphosphate kinase</fullName>
        <ecNumber evidence="3">2.7.4.6</ecNumber>
    </recommendedName>
</protein>
<reference evidence="11" key="6">
    <citation type="submission" date="2025-04" db="PDB data bank">
        <title>Crystal structure of nucleoside-diphosphate kinase Cryptosporidium parvum.</title>
        <authorList>
            <person name="Liu L."/>
            <person name="Lovell S."/>
            <person name="Battaile K.P."/>
        </authorList>
    </citation>
    <scope>X-RAY CRYSTALLOGRAPHY (1.31 ANGSTROMS) OF 26-173</scope>
</reference>
<keyword evidence="19" id="KW-0067">ATP-binding</keyword>
<feature type="binding site" evidence="14">
    <location>
        <position position="133"/>
    </location>
    <ligand>
        <name>GDP</name>
        <dbReference type="ChEBI" id="CHEBI:58189"/>
    </ligand>
</feature>
<feature type="binding site" evidence="15 17">
    <location>
        <position position="173"/>
    </location>
    <ligand>
        <name>ADP</name>
        <dbReference type="ChEBI" id="CHEBI:456216"/>
    </ligand>
</feature>
<name>Q5CR64_CRYPI</name>
<evidence type="ECO:0000256" key="4">
    <source>
        <dbReference type="ARBA" id="ARBA00022679"/>
    </source>
</evidence>
<keyword evidence="10" id="KW-1185">Reference proteome</keyword>
<feature type="binding site" evidence="15 17">
    <location>
        <position position="34"/>
    </location>
    <ligand>
        <name>ADP</name>
        <dbReference type="ChEBI" id="CHEBI:456216"/>
    </ligand>
</feature>
<organism evidence="9 10">
    <name type="scientific">Cryptosporidium parvum (strain Iowa II)</name>
    <dbReference type="NCBI Taxonomy" id="353152"/>
    <lineage>
        <taxon>Eukaryota</taxon>
        <taxon>Sar</taxon>
        <taxon>Alveolata</taxon>
        <taxon>Apicomplexa</taxon>
        <taxon>Conoidasida</taxon>
        <taxon>Coccidia</taxon>
        <taxon>Eucoccidiorida</taxon>
        <taxon>Eimeriorina</taxon>
        <taxon>Cryptosporidiidae</taxon>
        <taxon>Cryptosporidium</taxon>
    </lineage>
</organism>
<reference evidence="13" key="3">
    <citation type="submission" date="2025-04" db="PDB data bank">
        <title>Crystal structure of nucleoside-diphosphate kinase Cryptosporidium parvum in complex with cytidine-5'-diphosphate and cytidine-5'-triphosphate.</title>
        <authorList>
            <person name="Liu L."/>
            <person name="Lovell S."/>
            <person name="Battaile K.P."/>
        </authorList>
    </citation>
    <scope>X-RAY CRYSTALLOGRAPHY (1.61 ANGSTROMS) OF 26-173 IN COMPLEX WITH CDP; CTP AND MG(2+)</scope>
</reference>
<evidence type="ECO:0000313" key="9">
    <source>
        <dbReference type="EMBL" id="EAK87947.1"/>
    </source>
</evidence>
<evidence type="ECO:0007829" key="11">
    <source>
        <dbReference type="PDB" id="9O9R"/>
    </source>
</evidence>
<dbReference type="PDB" id="9OAN">
    <property type="method" value="X-ray"/>
    <property type="resolution" value="1.63 A"/>
    <property type="chains" value="A/B/C=26-173"/>
</dbReference>
<feature type="binding site" evidence="12">
    <location>
        <position position="139"/>
    </location>
    <ligand>
        <name>dTMP</name>
        <dbReference type="ChEBI" id="CHEBI:63528"/>
    </ligand>
</feature>
<feature type="binding site" evidence="17">
    <location>
        <position position="82"/>
    </location>
    <ligand>
        <name>ADP</name>
        <dbReference type="ChEBI" id="CHEBI:456216"/>
    </ligand>
</feature>
<feature type="binding site" evidence="15">
    <location>
        <position position="133"/>
    </location>
    <ligand>
        <name>CTP</name>
        <dbReference type="ChEBI" id="CHEBI:37563"/>
        <label>1</label>
    </ligand>
</feature>
<dbReference type="Proteomes" id="UP000006726">
    <property type="component" value="Chromosome 4"/>
</dbReference>
<feature type="domain" description="Nucleoside diphosphate kinase-like" evidence="8">
    <location>
        <begin position="26"/>
        <end position="162"/>
    </location>
</feature>
<feature type="binding site" evidence="13">
    <location>
        <position position="34"/>
    </location>
    <ligand>
        <name>CTP</name>
        <dbReference type="ChEBI" id="CHEBI:37563"/>
        <label>2</label>
    </ligand>
</feature>
<feature type="binding site" evidence="15">
    <location>
        <position position="140"/>
    </location>
    <ligand>
        <name>CTP</name>
        <dbReference type="ChEBI" id="CHEBI:37563"/>
        <label>1</label>
    </ligand>
</feature>
<reference evidence="18" key="9">
    <citation type="submission" date="2025-04" db="PDB data bank">
        <title>Crystal structure of nucleoside-diphosphate kinase from Cryptosporidium parvum in complex with citrate.</title>
        <authorList>
            <person name="Liu L."/>
            <person name="Lovell S."/>
            <person name="Battaile K.P."/>
        </authorList>
    </citation>
    <scope>X-RAY CRYSTALLOGRAPHY (1.45 ANGSTROMS) OF 26-173</scope>
</reference>
<comment type="caution">
    <text evidence="9">The sequence shown here is derived from an EMBL/GenBank/DDBJ whole genome shotgun (WGS) entry which is preliminary data.</text>
</comment>
<feature type="binding site" evidence="15">
    <location>
        <position position="126"/>
    </location>
    <ligand>
        <name>CTP</name>
        <dbReference type="ChEBI" id="CHEBI:37563"/>
        <label>1</label>
    </ligand>
</feature>
<dbReference type="FunFam" id="3.30.70.141:FF:000002">
    <property type="entry name" value="Nucleoside diphosphate kinase"/>
    <property type="match status" value="1"/>
</dbReference>
<feature type="binding site" evidence="13">
    <location>
        <position position="109"/>
    </location>
    <ligand>
        <name>CDP</name>
        <dbReference type="ChEBI" id="CHEBI:58069"/>
    </ligand>
</feature>
<feature type="binding site" evidence="15 17">
    <location>
        <position position="126"/>
    </location>
    <ligand>
        <name>ADP</name>
        <dbReference type="ChEBI" id="CHEBI:456216"/>
    </ligand>
</feature>
<dbReference type="InParanoid" id="Q5CR64"/>
<gene>
    <name evidence="9" type="ORF">cgd4_1940</name>
</gene>
<feature type="binding site" evidence="14">
    <location>
        <position position="173"/>
    </location>
    <ligand>
        <name>GDP</name>
        <dbReference type="ChEBI" id="CHEBI:58189"/>
    </ligand>
</feature>
<feature type="binding site" evidence="13">
    <location>
        <position position="139"/>
    </location>
    <ligand>
        <name>CDP</name>
        <dbReference type="ChEBI" id="CHEBI:58069"/>
    </ligand>
</feature>
<feature type="binding site" evidence="13">
    <location>
        <position position="34"/>
    </location>
    <ligand>
        <name>CDP</name>
        <dbReference type="ChEBI" id="CHEBI:58069"/>
    </ligand>
</feature>
<feature type="binding site" evidence="14">
    <location>
        <position position="126"/>
    </location>
    <ligand>
        <name>GDP</name>
        <dbReference type="ChEBI" id="CHEBI:58189"/>
    </ligand>
</feature>
<feature type="binding site" evidence="13">
    <location>
        <position position="140"/>
    </location>
    <ligand>
        <name>CTP</name>
        <dbReference type="ChEBI" id="CHEBI:37563"/>
        <label>2</label>
    </ligand>
</feature>
<dbReference type="SMART" id="SM00562">
    <property type="entry name" value="NDK"/>
    <property type="match status" value="1"/>
</dbReference>
<dbReference type="NCBIfam" id="NF001908">
    <property type="entry name" value="PRK00668.1"/>
    <property type="match status" value="1"/>
</dbReference>
<evidence type="ECO:0000256" key="2">
    <source>
        <dbReference type="ARBA" id="ARBA00008142"/>
    </source>
</evidence>
<feature type="binding site" evidence="12">
    <location>
        <position position="74"/>
    </location>
    <ligand>
        <name>dTMP</name>
        <dbReference type="ChEBI" id="CHEBI:63528"/>
    </ligand>
</feature>
<dbReference type="OrthoDB" id="2162449at2759"/>
<dbReference type="SUPFAM" id="SSF54919">
    <property type="entry name" value="Nucleoside diphosphate kinase, NDK"/>
    <property type="match status" value="1"/>
</dbReference>
<feature type="binding site" evidence="13">
    <location>
        <position position="82"/>
    </location>
    <ligand>
        <name>CTP</name>
        <dbReference type="ChEBI" id="CHEBI:37563"/>
        <label>2</label>
    </ligand>
</feature>
<dbReference type="Gene3D" id="3.30.70.141">
    <property type="entry name" value="Nucleoside diphosphate kinase-like domain"/>
    <property type="match status" value="1"/>
</dbReference>
<dbReference type="GeneID" id="3372763"/>
<comment type="cofactor">
    <cofactor evidence="1">
        <name>Mg(2+)</name>
        <dbReference type="ChEBI" id="CHEBI:18420"/>
    </cofactor>
</comment>
<evidence type="ECO:0000256" key="1">
    <source>
        <dbReference type="ARBA" id="ARBA00001946"/>
    </source>
</evidence>
<feature type="binding site" evidence="15">
    <location>
        <position position="139"/>
    </location>
    <ligand>
        <name>CTP</name>
        <dbReference type="ChEBI" id="CHEBI:37563"/>
        <label>1</label>
    </ligand>
</feature>
<dbReference type="PDB" id="9OAI">
    <property type="method" value="X-ray"/>
    <property type="resolution" value="1.51 A"/>
    <property type="chains" value="A/B/C=26-173"/>
</dbReference>
<feature type="binding site" evidence="13">
    <location>
        <position position="133"/>
    </location>
    <ligand>
        <name>CTP</name>
        <dbReference type="ChEBI" id="CHEBI:37563"/>
        <label>2</label>
    </ligand>
</feature>
<feature type="binding site" evidence="13">
    <location>
        <position position="136"/>
    </location>
    <ligand>
        <name>CTP</name>
        <dbReference type="ChEBI" id="CHEBI:37563"/>
        <label>2</label>
    </ligand>
</feature>
<keyword evidence="11 12" id="KW-0002">3D-structure</keyword>
<feature type="binding site" evidence="19">
    <location>
        <position position="139"/>
    </location>
    <ligand>
        <name>ATP</name>
        <dbReference type="ChEBI" id="CHEBI:30616"/>
        <note>covalent</note>
    </ligand>
</feature>
<reference evidence="20" key="10">
    <citation type="submission" date="2025-07" db="PDB data bank">
        <title>Crystal structure of nucleoside-diphosphate kinase Cryptosporidium parvum in complex with AMP.</title>
        <authorList>
            <person name="Enayati P."/>
            <person name="Liu L."/>
            <person name="Lovell S."/>
            <person name="Battaile K.P."/>
        </authorList>
    </citation>
    <scope>X-RAY CRYSTALLOGRAPHY (1.45 ANGSTROMS) OF 26-173 IN COMPLEX WITH AMP</scope>
</reference>
<dbReference type="HAMAP" id="MF_00451">
    <property type="entry name" value="NDP_kinase"/>
    <property type="match status" value="1"/>
</dbReference>
<feature type="binding site" evidence="6 19">
    <location>
        <position position="34"/>
    </location>
    <ligand>
        <name>ATP</name>
        <dbReference type="ChEBI" id="CHEBI:30616"/>
    </ligand>
</feature>
<feature type="binding site" evidence="6 19">
    <location>
        <position position="136"/>
    </location>
    <ligand>
        <name>ATP</name>
        <dbReference type="ChEBI" id="CHEBI:30616"/>
    </ligand>
</feature>
<dbReference type="KEGG" id="cpv:cgd4_1940"/>
<feature type="active site" description="Pros-phosphohistidine intermediate" evidence="6">
    <location>
        <position position="139"/>
    </location>
</feature>
<evidence type="ECO:0007829" key="17">
    <source>
        <dbReference type="PDB" id="9OBC"/>
    </source>
</evidence>
<feature type="binding site" evidence="20">
    <location>
        <position position="77"/>
    </location>
    <ligand>
        <name>AMP</name>
        <dbReference type="ChEBI" id="CHEBI:456215"/>
    </ligand>
</feature>
<evidence type="ECO:0007829" key="16">
    <source>
        <dbReference type="PDB" id="9OBA"/>
    </source>
</evidence>
<dbReference type="OMA" id="QHYGEHK"/>
<dbReference type="EC" id="2.7.4.6" evidence="3"/>
<feature type="binding site" evidence="15">
    <location>
        <position position="74"/>
    </location>
    <ligand>
        <name>CTP</name>
        <dbReference type="ChEBI" id="CHEBI:37563"/>
        <label>1</label>
    </ligand>
</feature>
<feature type="binding site" evidence="19">
    <location>
        <position position="77"/>
    </location>
    <ligand>
        <name>ATP</name>
        <dbReference type="ChEBI" id="CHEBI:30616"/>
    </ligand>
</feature>
<dbReference type="PDB" id="9OBA">
    <property type="method" value="X-ray"/>
    <property type="resolution" value="1.58 A"/>
    <property type="chains" value="A/B/C=26-173"/>
</dbReference>
<proteinExistence type="evidence at protein level"/>